<protein>
    <submittedName>
        <fullName evidence="2">Uncharacterized protein</fullName>
    </submittedName>
</protein>
<sequence length="173" mass="19386">MNTPDDRKPDRDEPPMNRNAWRNLDALRLEAEWQAQERALEQERRGQPLDPADSRLAEYRLIARALRTPAMEPVPYDLAAQIVRHVEGTPAAGELLERWLLRLLGVALAIAVLYAVSAYGAQWMPAFERVWPTLSPQSADWAGLLVGCLAVSLAWQGVARLMRADVELPRGLA</sequence>
<dbReference type="EMBL" id="AP027041">
    <property type="protein sequence ID" value="BDU18232.1"/>
    <property type="molecule type" value="Genomic_DNA"/>
</dbReference>
<evidence type="ECO:0000313" key="3">
    <source>
        <dbReference type="Proteomes" id="UP001317822"/>
    </source>
</evidence>
<proteinExistence type="predicted"/>
<keyword evidence="1" id="KW-0472">Membrane</keyword>
<keyword evidence="1" id="KW-1133">Transmembrane helix</keyword>
<feature type="transmembrane region" description="Helical" evidence="1">
    <location>
        <begin position="99"/>
        <end position="121"/>
    </location>
</feature>
<dbReference type="Proteomes" id="UP001317822">
    <property type="component" value="Chromosome"/>
</dbReference>
<accession>A0ABN6UPC5</accession>
<reference evidence="2 3" key="1">
    <citation type="journal article" date="2023" name="Int. J. Syst. Evol. Microbiol.">
        <title>Physiological and genomic analyses of cobalamin (vitamin B12)-auxotrophy of Lysobacter auxotrophicus sp. nov., a methionine-auxotrophic chitinolytic bacterium isolated from chitin-treated soil.</title>
        <authorList>
            <person name="Saito A."/>
            <person name="Dohra H."/>
            <person name="Hamada M."/>
            <person name="Moriuchi R."/>
            <person name="Kotsuchibashi Y."/>
            <person name="Mori K."/>
        </authorList>
    </citation>
    <scope>NUCLEOTIDE SEQUENCE [LARGE SCALE GENOMIC DNA]</scope>
    <source>
        <strain evidence="2 3">5-21a</strain>
    </source>
</reference>
<name>A0ABN6UPC5_9GAMM</name>
<keyword evidence="3" id="KW-1185">Reference proteome</keyword>
<evidence type="ECO:0000313" key="2">
    <source>
        <dbReference type="EMBL" id="BDU18232.1"/>
    </source>
</evidence>
<dbReference type="RefSeq" id="WP_281780102.1">
    <property type="nucleotide sequence ID" value="NZ_AP027041.1"/>
</dbReference>
<gene>
    <name evidence="2" type="ORF">LA521A_34330</name>
</gene>
<feature type="transmembrane region" description="Helical" evidence="1">
    <location>
        <begin position="141"/>
        <end position="162"/>
    </location>
</feature>
<keyword evidence="1" id="KW-0812">Transmembrane</keyword>
<organism evidence="2 3">
    <name type="scientific">Lysobacter auxotrophicus</name>
    <dbReference type="NCBI Taxonomy" id="2992573"/>
    <lineage>
        <taxon>Bacteria</taxon>
        <taxon>Pseudomonadati</taxon>
        <taxon>Pseudomonadota</taxon>
        <taxon>Gammaproteobacteria</taxon>
        <taxon>Lysobacterales</taxon>
        <taxon>Lysobacteraceae</taxon>
        <taxon>Lysobacter</taxon>
    </lineage>
</organism>
<evidence type="ECO:0000256" key="1">
    <source>
        <dbReference type="SAM" id="Phobius"/>
    </source>
</evidence>